<dbReference type="EMBL" id="PHHC01000096">
    <property type="protein sequence ID" value="PPE03526.1"/>
    <property type="molecule type" value="Genomic_DNA"/>
</dbReference>
<dbReference type="AlphaFoldDB" id="A0A2S5R869"/>
<keyword evidence="2" id="KW-1185">Reference proteome</keyword>
<reference evidence="1 2" key="1">
    <citation type="submission" date="2017-11" db="EMBL/GenBank/DDBJ databases">
        <title>Comparative genomic analysis of Holospora spp., intranuclear symbionts of paramecia.</title>
        <authorList>
            <person name="Garushyants S.K."/>
            <person name="Beliavskaya A."/>
            <person name="Malko D.B."/>
            <person name="Logacheva M.D."/>
            <person name="Rautian M.S."/>
            <person name="Gelfand M.S."/>
        </authorList>
    </citation>
    <scope>NUCLEOTIDE SEQUENCE [LARGE SCALE GENOMIC DNA]</scope>
    <source>
        <strain evidence="2">02AZ16</strain>
    </source>
</reference>
<protein>
    <submittedName>
        <fullName evidence="1">Uncharacterized protein</fullName>
    </submittedName>
</protein>
<comment type="caution">
    <text evidence="1">The sequence shown here is derived from an EMBL/GenBank/DDBJ whole genome shotgun (WGS) entry which is preliminary data.</text>
</comment>
<evidence type="ECO:0000313" key="2">
    <source>
        <dbReference type="Proteomes" id="UP000239425"/>
    </source>
</evidence>
<accession>A0A2S5R869</accession>
<dbReference type="RefSeq" id="WP_104207041.1">
    <property type="nucleotide sequence ID" value="NZ_PHHC01000096.1"/>
</dbReference>
<evidence type="ECO:0000313" key="1">
    <source>
        <dbReference type="EMBL" id="PPE03526.1"/>
    </source>
</evidence>
<organism evidence="1 2">
    <name type="scientific">Holospora curviuscula</name>
    <dbReference type="NCBI Taxonomy" id="1082868"/>
    <lineage>
        <taxon>Bacteria</taxon>
        <taxon>Pseudomonadati</taxon>
        <taxon>Pseudomonadota</taxon>
        <taxon>Alphaproteobacteria</taxon>
        <taxon>Holosporales</taxon>
        <taxon>Holosporaceae</taxon>
        <taxon>Holospora</taxon>
    </lineage>
</organism>
<sequence length="75" mass="8783">MYKSFTLLLCFSFTVSSYPSLKEVCLAHRSFIQNASDRYFKNNLLEKYNDSPKEVQALFSCFLMMLLTPKILFPL</sequence>
<proteinExistence type="predicted"/>
<name>A0A2S5R869_9PROT</name>
<dbReference type="Proteomes" id="UP000239425">
    <property type="component" value="Unassembled WGS sequence"/>
</dbReference>
<gene>
    <name evidence="1" type="ORF">HCUR_01070</name>
</gene>